<accession>A0A412XX41</accession>
<keyword evidence="5" id="KW-0175">Coiled coil</keyword>
<dbReference type="InterPro" id="IPR038718">
    <property type="entry name" value="SNF2-like_sf"/>
</dbReference>
<evidence type="ECO:0000259" key="7">
    <source>
        <dbReference type="PROSITE" id="PS51194"/>
    </source>
</evidence>
<evidence type="ECO:0000259" key="6">
    <source>
        <dbReference type="PROSITE" id="PS51192"/>
    </source>
</evidence>
<evidence type="ECO:0000256" key="4">
    <source>
        <dbReference type="ARBA" id="ARBA00022840"/>
    </source>
</evidence>
<dbReference type="InterPro" id="IPR027417">
    <property type="entry name" value="P-loop_NTPase"/>
</dbReference>
<dbReference type="PANTHER" id="PTHR10799">
    <property type="entry name" value="SNF2/RAD54 HELICASE FAMILY"/>
    <property type="match status" value="1"/>
</dbReference>
<dbReference type="InterPro" id="IPR014001">
    <property type="entry name" value="Helicase_ATP-bd"/>
</dbReference>
<keyword evidence="2" id="KW-0378">Hydrolase</keyword>
<dbReference type="SUPFAM" id="SSF52540">
    <property type="entry name" value="P-loop containing nucleoside triphosphate hydrolases"/>
    <property type="match status" value="2"/>
</dbReference>
<dbReference type="SMART" id="SM00490">
    <property type="entry name" value="HELICc"/>
    <property type="match status" value="1"/>
</dbReference>
<dbReference type="Proteomes" id="UP000283850">
    <property type="component" value="Unassembled WGS sequence"/>
</dbReference>
<keyword evidence="4" id="KW-0067">ATP-binding</keyword>
<dbReference type="Gene3D" id="3.40.50.300">
    <property type="entry name" value="P-loop containing nucleotide triphosphate hydrolases"/>
    <property type="match status" value="1"/>
</dbReference>
<sequence>MTAYQAKYFANYLSRRLPANDLTKLTASLQDAQVDLTPHQIEAALFAFQSPLSKGAILADEVGLGKTIEAGIILSQNWAEHKRRLLIICPANLRKQWSSELQEKFFLPSIILEKKSFNEQIEQGNLNPFNQERIVICSFQFAKQKAPYIKQTQWHLVVIDEAHRLRNVYKPTNVIAHTIKKSLVDRKKILMTATPLQNSILELFGLVSIVDDFVFGDIKSFKSQFGHPNSEADFLTLRKRLESVCKRTLRRQVLEYIKYTKRIAILEEFSPYKDEEALYEMVSDYLQRPHLYALPNSQRMLMSLILRKLLASSTYAIYGTLCSLIARLEAKLAKQPQLETSDVEPYNFEGGINEDEWIDDEEADDTDEASEGKEEYLHPSDIDGIKKEISELEAFRDLAFKIKRNSKAEHLFKALDKGFEKLKELGANQKALIFTESRRTQEYLYELLEQKGYKGKVVRFNGTNTDKQSTDIYRAWLDRHKGSDKITDSATADRRAAIVDYFREEATIMIATEAAAEGINLQFCSLMVNYDMPWNPQRIEQRIGRCHRYGQQFDVVVINFLNVKNEADVRVYQLLSEKFQLFDGIFGASDEVLGSIGNGIDFEKRISDIYNTCRTPQQIKEAFDALQAEFHEEISDNMLAARSTLLENFDDEVAQKLRINFKESAASLTKFNKALWLLTRYALRNHAHFDEANSSFHLFDTDLSGFEGQYCLVNTDTNTRRSQLALPKHAQVYRIGHPLARQIIDENIDAELPCHEVVFDYTHTPVKVSLLEQFIGKSGWLHVEKLSIDSFEQEDRLLIACFDENGNEVFPDVAEHLFELQATEQIEQVFHPADITSQCDGIISRQRADIIEENALRNQNFFEEEMDKLDFWAEDMKMSLERELTDLDTEIKLLKGQSKKLATLSEKVEVQRKIKDLEKKRAEKRNALFSAQDEIDSRKEDLLSSVERMLNQKVEQKALFTLKWNLV</sequence>
<dbReference type="AlphaFoldDB" id="A0A412XX41"/>
<evidence type="ECO:0000313" key="9">
    <source>
        <dbReference type="Proteomes" id="UP000283850"/>
    </source>
</evidence>
<dbReference type="InterPro" id="IPR057342">
    <property type="entry name" value="DEXDc_RapA"/>
</dbReference>
<feature type="domain" description="Helicase C-terminal" evidence="7">
    <location>
        <begin position="414"/>
        <end position="593"/>
    </location>
</feature>
<evidence type="ECO:0000313" key="8">
    <source>
        <dbReference type="EMBL" id="RGV49803.1"/>
    </source>
</evidence>
<keyword evidence="1" id="KW-0547">Nucleotide-binding</keyword>
<proteinExistence type="predicted"/>
<protein>
    <submittedName>
        <fullName evidence="8">DEAD/DEAH box helicase</fullName>
    </submittedName>
</protein>
<dbReference type="InterPro" id="IPR000330">
    <property type="entry name" value="SNF2_N"/>
</dbReference>
<evidence type="ECO:0000256" key="2">
    <source>
        <dbReference type="ARBA" id="ARBA00022801"/>
    </source>
</evidence>
<reference evidence="8 9" key="1">
    <citation type="submission" date="2018-08" db="EMBL/GenBank/DDBJ databases">
        <title>A genome reference for cultivated species of the human gut microbiota.</title>
        <authorList>
            <person name="Zou Y."/>
            <person name="Xue W."/>
            <person name="Luo G."/>
        </authorList>
    </citation>
    <scope>NUCLEOTIDE SEQUENCE [LARGE SCALE GENOMIC DNA]</scope>
    <source>
        <strain evidence="8 9">AF14-32</strain>
    </source>
</reference>
<dbReference type="CDD" id="cd18793">
    <property type="entry name" value="SF2_C_SNF"/>
    <property type="match status" value="1"/>
</dbReference>
<name>A0A412XX41_9BACE</name>
<comment type="caution">
    <text evidence="8">The sequence shown here is derived from an EMBL/GenBank/DDBJ whole genome shotgun (WGS) entry which is preliminary data.</text>
</comment>
<dbReference type="Gene3D" id="3.40.50.10810">
    <property type="entry name" value="Tandem AAA-ATPase domain"/>
    <property type="match status" value="1"/>
</dbReference>
<gene>
    <name evidence="8" type="ORF">DWW10_19460</name>
</gene>
<dbReference type="GO" id="GO:0004386">
    <property type="term" value="F:helicase activity"/>
    <property type="evidence" value="ECO:0007669"/>
    <property type="project" value="UniProtKB-KW"/>
</dbReference>
<evidence type="ECO:0000256" key="3">
    <source>
        <dbReference type="ARBA" id="ARBA00022806"/>
    </source>
</evidence>
<dbReference type="CDD" id="cd18011">
    <property type="entry name" value="DEXDc_RapA"/>
    <property type="match status" value="1"/>
</dbReference>
<dbReference type="GO" id="GO:0016787">
    <property type="term" value="F:hydrolase activity"/>
    <property type="evidence" value="ECO:0007669"/>
    <property type="project" value="UniProtKB-KW"/>
</dbReference>
<dbReference type="SMART" id="SM00487">
    <property type="entry name" value="DEXDc"/>
    <property type="match status" value="1"/>
</dbReference>
<dbReference type="Pfam" id="PF00176">
    <property type="entry name" value="SNF2-rel_dom"/>
    <property type="match status" value="1"/>
</dbReference>
<evidence type="ECO:0000256" key="1">
    <source>
        <dbReference type="ARBA" id="ARBA00022741"/>
    </source>
</evidence>
<dbReference type="EMBL" id="QRZF01000017">
    <property type="protein sequence ID" value="RGV49803.1"/>
    <property type="molecule type" value="Genomic_DNA"/>
</dbReference>
<dbReference type="Pfam" id="PF00271">
    <property type="entry name" value="Helicase_C"/>
    <property type="match status" value="1"/>
</dbReference>
<dbReference type="GO" id="GO:0005524">
    <property type="term" value="F:ATP binding"/>
    <property type="evidence" value="ECO:0007669"/>
    <property type="project" value="UniProtKB-KW"/>
</dbReference>
<organism evidence="8 9">
    <name type="scientific">Bacteroides intestinalis</name>
    <dbReference type="NCBI Taxonomy" id="329854"/>
    <lineage>
        <taxon>Bacteria</taxon>
        <taxon>Pseudomonadati</taxon>
        <taxon>Bacteroidota</taxon>
        <taxon>Bacteroidia</taxon>
        <taxon>Bacteroidales</taxon>
        <taxon>Bacteroidaceae</taxon>
        <taxon>Bacteroides</taxon>
    </lineage>
</organism>
<dbReference type="PROSITE" id="PS51192">
    <property type="entry name" value="HELICASE_ATP_BIND_1"/>
    <property type="match status" value="1"/>
</dbReference>
<evidence type="ECO:0000256" key="5">
    <source>
        <dbReference type="SAM" id="Coils"/>
    </source>
</evidence>
<dbReference type="InterPro" id="IPR001650">
    <property type="entry name" value="Helicase_C-like"/>
</dbReference>
<dbReference type="PROSITE" id="PS51194">
    <property type="entry name" value="HELICASE_CTER"/>
    <property type="match status" value="1"/>
</dbReference>
<feature type="coiled-coil region" evidence="5">
    <location>
        <begin position="877"/>
        <end position="934"/>
    </location>
</feature>
<feature type="domain" description="Helicase ATP-binding" evidence="6">
    <location>
        <begin position="47"/>
        <end position="213"/>
    </location>
</feature>
<keyword evidence="3 8" id="KW-0347">Helicase</keyword>
<dbReference type="InterPro" id="IPR049730">
    <property type="entry name" value="SNF2/RAD54-like_C"/>
</dbReference>